<comment type="caution">
    <text evidence="9">The sequence shown here is derived from an EMBL/GenBank/DDBJ whole genome shotgun (WGS) entry which is preliminary data.</text>
</comment>
<feature type="domain" description="Integrase catalytic" evidence="8">
    <location>
        <begin position="1"/>
        <end position="148"/>
    </location>
</feature>
<feature type="compositionally biased region" description="Low complexity" evidence="7">
    <location>
        <begin position="1054"/>
        <end position="1078"/>
    </location>
</feature>
<dbReference type="InterPro" id="IPR001584">
    <property type="entry name" value="Integrase_cat-core"/>
</dbReference>
<dbReference type="InterPro" id="IPR012337">
    <property type="entry name" value="RNaseH-like_sf"/>
</dbReference>
<dbReference type="SUPFAM" id="SSF53098">
    <property type="entry name" value="Ribonuclease H-like"/>
    <property type="match status" value="2"/>
</dbReference>
<dbReference type="Pfam" id="PF17917">
    <property type="entry name" value="RT_RNaseH"/>
    <property type="match status" value="1"/>
</dbReference>
<keyword evidence="1" id="KW-0808">Transferase</keyword>
<evidence type="ECO:0000259" key="8">
    <source>
        <dbReference type="PROSITE" id="PS50994"/>
    </source>
</evidence>
<protein>
    <recommendedName>
        <fullName evidence="8">Integrase catalytic domain-containing protein</fullName>
    </recommendedName>
</protein>
<dbReference type="PANTHER" id="PTHR37984">
    <property type="entry name" value="PROTEIN CBG26694"/>
    <property type="match status" value="1"/>
</dbReference>
<organism evidence="9 10">
    <name type="scientific">Chara braunii</name>
    <name type="common">Braun's stonewort</name>
    <dbReference type="NCBI Taxonomy" id="69332"/>
    <lineage>
        <taxon>Eukaryota</taxon>
        <taxon>Viridiplantae</taxon>
        <taxon>Streptophyta</taxon>
        <taxon>Charophyceae</taxon>
        <taxon>Charales</taxon>
        <taxon>Characeae</taxon>
        <taxon>Chara</taxon>
    </lineage>
</organism>
<evidence type="ECO:0000313" key="9">
    <source>
        <dbReference type="EMBL" id="GBG74851.1"/>
    </source>
</evidence>
<evidence type="ECO:0000313" key="10">
    <source>
        <dbReference type="Proteomes" id="UP000265515"/>
    </source>
</evidence>
<feature type="region of interest" description="Disordered" evidence="7">
    <location>
        <begin position="1041"/>
        <end position="1095"/>
    </location>
</feature>
<keyword evidence="5" id="KW-0378">Hydrolase</keyword>
<keyword evidence="6" id="KW-0695">RNA-directed DNA polymerase</keyword>
<keyword evidence="3" id="KW-0540">Nuclease</keyword>
<dbReference type="Gene3D" id="3.10.20.370">
    <property type="match status" value="1"/>
</dbReference>
<evidence type="ECO:0000256" key="5">
    <source>
        <dbReference type="ARBA" id="ARBA00022801"/>
    </source>
</evidence>
<keyword evidence="4" id="KW-0255">Endonuclease</keyword>
<dbReference type="InterPro" id="IPR007021">
    <property type="entry name" value="DUF659"/>
</dbReference>
<dbReference type="OrthoDB" id="95964at2759"/>
<dbReference type="GO" id="GO:0003964">
    <property type="term" value="F:RNA-directed DNA polymerase activity"/>
    <property type="evidence" value="ECO:0007669"/>
    <property type="project" value="UniProtKB-KW"/>
</dbReference>
<keyword evidence="2" id="KW-0548">Nucleotidyltransferase</keyword>
<evidence type="ECO:0000256" key="2">
    <source>
        <dbReference type="ARBA" id="ARBA00022695"/>
    </source>
</evidence>
<feature type="region of interest" description="Disordered" evidence="7">
    <location>
        <begin position="383"/>
        <end position="429"/>
    </location>
</feature>
<evidence type="ECO:0000256" key="7">
    <source>
        <dbReference type="SAM" id="MobiDB-lite"/>
    </source>
</evidence>
<dbReference type="Proteomes" id="UP000265515">
    <property type="component" value="Unassembled WGS sequence"/>
</dbReference>
<dbReference type="PROSITE" id="PS50994">
    <property type="entry name" value="INTEGRASE"/>
    <property type="match status" value="1"/>
</dbReference>
<evidence type="ECO:0000256" key="3">
    <source>
        <dbReference type="ARBA" id="ARBA00022722"/>
    </source>
</evidence>
<dbReference type="PANTHER" id="PTHR37984:SF5">
    <property type="entry name" value="PROTEIN NYNRIN-LIKE"/>
    <property type="match status" value="1"/>
</dbReference>
<dbReference type="GO" id="GO:0004519">
    <property type="term" value="F:endonuclease activity"/>
    <property type="evidence" value="ECO:0007669"/>
    <property type="project" value="UniProtKB-KW"/>
</dbReference>
<dbReference type="GO" id="GO:0003676">
    <property type="term" value="F:nucleic acid binding"/>
    <property type="evidence" value="ECO:0007669"/>
    <property type="project" value="InterPro"/>
</dbReference>
<dbReference type="Pfam" id="PF04937">
    <property type="entry name" value="DUF659"/>
    <property type="match status" value="1"/>
</dbReference>
<reference evidence="9 10" key="1">
    <citation type="journal article" date="2018" name="Cell">
        <title>The Chara Genome: Secondary Complexity and Implications for Plant Terrestrialization.</title>
        <authorList>
            <person name="Nishiyama T."/>
            <person name="Sakayama H."/>
            <person name="Vries J.D."/>
            <person name="Buschmann H."/>
            <person name="Saint-Marcoux D."/>
            <person name="Ullrich K.K."/>
            <person name="Haas F.B."/>
            <person name="Vanderstraeten L."/>
            <person name="Becker D."/>
            <person name="Lang D."/>
            <person name="Vosolsobe S."/>
            <person name="Rombauts S."/>
            <person name="Wilhelmsson P.K.I."/>
            <person name="Janitza P."/>
            <person name="Kern R."/>
            <person name="Heyl A."/>
            <person name="Rumpler F."/>
            <person name="Villalobos L.I.A.C."/>
            <person name="Clay J.M."/>
            <person name="Skokan R."/>
            <person name="Toyoda A."/>
            <person name="Suzuki Y."/>
            <person name="Kagoshima H."/>
            <person name="Schijlen E."/>
            <person name="Tajeshwar N."/>
            <person name="Catarino B."/>
            <person name="Hetherington A.J."/>
            <person name="Saltykova A."/>
            <person name="Bonnot C."/>
            <person name="Breuninger H."/>
            <person name="Symeonidi A."/>
            <person name="Radhakrishnan G.V."/>
            <person name="Van Nieuwerburgh F."/>
            <person name="Deforce D."/>
            <person name="Chang C."/>
            <person name="Karol K.G."/>
            <person name="Hedrich R."/>
            <person name="Ulvskov P."/>
            <person name="Glockner G."/>
            <person name="Delwiche C.F."/>
            <person name="Petrasek J."/>
            <person name="Van de Peer Y."/>
            <person name="Friml J."/>
            <person name="Beilby M."/>
            <person name="Dolan L."/>
            <person name="Kohara Y."/>
            <person name="Sugano S."/>
            <person name="Fujiyama A."/>
            <person name="Delaux P.-M."/>
            <person name="Quint M."/>
            <person name="TheiBen G."/>
            <person name="Hagemann M."/>
            <person name="Harholt J."/>
            <person name="Dunand C."/>
            <person name="Zachgo S."/>
            <person name="Langdale J."/>
            <person name="Maumus F."/>
            <person name="Straeten D.V.D."/>
            <person name="Gould S.B."/>
            <person name="Rensing S.A."/>
        </authorList>
    </citation>
    <scope>NUCLEOTIDE SEQUENCE [LARGE SCALE GENOMIC DNA]</scope>
    <source>
        <strain evidence="9 10">S276</strain>
    </source>
</reference>
<evidence type="ECO:0000256" key="1">
    <source>
        <dbReference type="ARBA" id="ARBA00022679"/>
    </source>
</evidence>
<dbReference type="InterPro" id="IPR041373">
    <property type="entry name" value="RT_RNaseH"/>
</dbReference>
<name>A0A388KXT5_CHABU</name>
<dbReference type="InterPro" id="IPR050951">
    <property type="entry name" value="Retrovirus_Pol_polyprotein"/>
</dbReference>
<dbReference type="InterPro" id="IPR036397">
    <property type="entry name" value="RNaseH_sf"/>
</dbReference>
<dbReference type="CDD" id="cd09274">
    <property type="entry name" value="RNase_HI_RT_Ty3"/>
    <property type="match status" value="1"/>
</dbReference>
<dbReference type="AlphaFoldDB" id="A0A388KXT5"/>
<dbReference type="EMBL" id="BFEA01000212">
    <property type="protein sequence ID" value="GBG74851.1"/>
    <property type="molecule type" value="Genomic_DNA"/>
</dbReference>
<dbReference type="InterPro" id="IPR043502">
    <property type="entry name" value="DNA/RNA_pol_sf"/>
</dbReference>
<evidence type="ECO:0000256" key="4">
    <source>
        <dbReference type="ARBA" id="ARBA00022759"/>
    </source>
</evidence>
<accession>A0A388KXT5</accession>
<gene>
    <name evidence="9" type="ORF">CBR_g19364</name>
</gene>
<feature type="compositionally biased region" description="Gly residues" evidence="7">
    <location>
        <begin position="388"/>
        <end position="402"/>
    </location>
</feature>
<evidence type="ECO:0000256" key="6">
    <source>
        <dbReference type="ARBA" id="ARBA00022918"/>
    </source>
</evidence>
<dbReference type="Gene3D" id="3.30.420.10">
    <property type="entry name" value="Ribonuclease H-like superfamily/Ribonuclease H"/>
    <property type="match status" value="1"/>
</dbReference>
<proteinExistence type="predicted"/>
<dbReference type="SUPFAM" id="SSF56672">
    <property type="entry name" value="DNA/RNA polymerases"/>
    <property type="match status" value="1"/>
</dbReference>
<dbReference type="GO" id="GO:0015074">
    <property type="term" value="P:DNA integration"/>
    <property type="evidence" value="ECO:0007669"/>
    <property type="project" value="InterPro"/>
</dbReference>
<dbReference type="GO" id="GO:0016787">
    <property type="term" value="F:hydrolase activity"/>
    <property type="evidence" value="ECO:0007669"/>
    <property type="project" value="UniProtKB-KW"/>
</dbReference>
<dbReference type="Gramene" id="GBG74851">
    <property type="protein sequence ID" value="GBG74851"/>
    <property type="gene ID" value="CBR_g19364"/>
</dbReference>
<keyword evidence="10" id="KW-1185">Reference proteome</keyword>
<sequence>MDTLVTSKSGKRHIFVLVDRLTKFTRLIAMQEAARSEHVIKLFMDNWVRDFGLPKTIVTDRDVYFTSEIWKKATEQMGSQLHVTSGNHPEANGQAEQMNRVVQHVLRHYITPNQDDWDEKLRLIPSLYNNVVHGTTGISPNQLHLRWKPRSALDFLLLENRSAATPRTIEFGVQYEKLLQQVVKHINKSQEAITASENKHGSPHFRCEAAFEHMKNALTHHEVLKLPDPDKPSVVTTDASQYGIGAVLVQQEGKKLRSVEYISKKMPSQKLATSTYEKELYAVHKALTHWRHYLLGRFFYVRTDHQTLKWVRTQPMLSNALKRWIEVIGQYDFEPQYIKALTRSRASWKEQAAIAELCCCMLDGRMVVLGASGICELGNEVDAEPSAGRGGSRGFGAGSAEGEGGHDTPSSQADYKAGPTPEVGSGIGLGSTSIGNIAARTCTDDEMPSMIAEHLRGPVLASARPSRPPSTGARRQQTSMVAFVVHDLQKEFDQAIASFFFANTTAFNAARSDSYKNMERIMNEAARSRKMLKLSGYNFLRTKALPAEPHFDDRRYYNDQQQAGHKLHCGRGFGALMVKSVDMEGKDKSAPALARMWEEVIRELWVHRVNAICTDSAQVNISIRKILADHADSAMRSIPWVPCACHVFNLLMCDIALVPWTGEVILQGREITTFIKRHQRALAMFRRAGGEYKTQLGIKDGRPLELIQPRETRFGPNFVMLQRLREVDAVLLATVSHACWDDSPWDRTAASRARACKDLIRDPAWWLAVKGHGQRQEDGDAGVVFGDHVGEEDGCFAHVVMKKVKGRVRMMALPVHAAAWMLHPLHRSPRLFDNLEFVEIMNTLAHFAAVYTKNSREYKECWRSLESFHHKTPEWIQPNSEEALACTHVSPAQWWLTYGKNHKSLQKIVVAVLSMWTTASPCERNWSTFDLIHTNRRNLLSLETRDHITMPEEGVRSRRRTSILGVATSVQGTASLLGAQLTRHRRPTLEEAGTARGTTPGGSAHVPLDSDAMEADTSVGADMDGPIVVAPAEADAVIDAQGDDPVGEHGDNPASATATDGVVSAVDDGVVGADTGTDNGPIASSDGFSTPDPRLRLGERFASLL</sequence>